<feature type="transmembrane region" description="Helical" evidence="2">
    <location>
        <begin position="69"/>
        <end position="89"/>
    </location>
</feature>
<evidence type="ECO:0000313" key="5">
    <source>
        <dbReference type="Proteomes" id="UP001642540"/>
    </source>
</evidence>
<dbReference type="EMBL" id="CAXLJM020000005">
    <property type="protein sequence ID" value="CAL8071251.1"/>
    <property type="molecule type" value="Genomic_DNA"/>
</dbReference>
<dbReference type="Proteomes" id="UP001642540">
    <property type="component" value="Unassembled WGS sequence"/>
</dbReference>
<keyword evidence="2" id="KW-0472">Membrane</keyword>
<evidence type="ECO:0000256" key="3">
    <source>
        <dbReference type="SAM" id="SignalP"/>
    </source>
</evidence>
<keyword evidence="3" id="KW-0732">Signal</keyword>
<reference evidence="4 5" key="1">
    <citation type="submission" date="2024-08" db="EMBL/GenBank/DDBJ databases">
        <authorList>
            <person name="Cucini C."/>
            <person name="Frati F."/>
        </authorList>
    </citation>
    <scope>NUCLEOTIDE SEQUENCE [LARGE SCALE GENOMIC DNA]</scope>
</reference>
<gene>
    <name evidence="4" type="ORF">ODALV1_LOCUS1630</name>
</gene>
<keyword evidence="2" id="KW-1133">Transmembrane helix</keyword>
<feature type="region of interest" description="Disordered" evidence="1">
    <location>
        <begin position="166"/>
        <end position="197"/>
    </location>
</feature>
<keyword evidence="2" id="KW-0812">Transmembrane</keyword>
<sequence>MFGITFSDCLLILLSQAIGARVALYYDRKSRNFTTNSDNNRSSISLNAVFNLAFAILAPCVFSRFLLPFLYVFLWPITILVGLACEWIWTSLYLIWLKTKMTLLVLPFYGAYQFLKSDDNAVQVPAPAGTQPFVEKSLVKEESLEDTTMSEEIVAIQKVAIKGVYESPHSDSEVSSDSESDEDDGAVAVNNYTTEYL</sequence>
<keyword evidence="5" id="KW-1185">Reference proteome</keyword>
<comment type="caution">
    <text evidence="4">The sequence shown here is derived from an EMBL/GenBank/DDBJ whole genome shotgun (WGS) entry which is preliminary data.</text>
</comment>
<protein>
    <submittedName>
        <fullName evidence="4">Uncharacterized protein</fullName>
    </submittedName>
</protein>
<feature type="compositionally biased region" description="Acidic residues" evidence="1">
    <location>
        <begin position="174"/>
        <end position="185"/>
    </location>
</feature>
<accession>A0ABP1PMD9</accession>
<feature type="chain" id="PRO_5047396850" evidence="3">
    <location>
        <begin position="20"/>
        <end position="197"/>
    </location>
</feature>
<feature type="signal peptide" evidence="3">
    <location>
        <begin position="1"/>
        <end position="19"/>
    </location>
</feature>
<name>A0ABP1PMD9_9HEXA</name>
<evidence type="ECO:0000313" key="4">
    <source>
        <dbReference type="EMBL" id="CAL8071251.1"/>
    </source>
</evidence>
<proteinExistence type="predicted"/>
<feature type="transmembrane region" description="Helical" evidence="2">
    <location>
        <begin position="43"/>
        <end position="62"/>
    </location>
</feature>
<evidence type="ECO:0000256" key="1">
    <source>
        <dbReference type="SAM" id="MobiDB-lite"/>
    </source>
</evidence>
<organism evidence="4 5">
    <name type="scientific">Orchesella dallaii</name>
    <dbReference type="NCBI Taxonomy" id="48710"/>
    <lineage>
        <taxon>Eukaryota</taxon>
        <taxon>Metazoa</taxon>
        <taxon>Ecdysozoa</taxon>
        <taxon>Arthropoda</taxon>
        <taxon>Hexapoda</taxon>
        <taxon>Collembola</taxon>
        <taxon>Entomobryomorpha</taxon>
        <taxon>Entomobryoidea</taxon>
        <taxon>Orchesellidae</taxon>
        <taxon>Orchesellinae</taxon>
        <taxon>Orchesella</taxon>
    </lineage>
</organism>
<evidence type="ECO:0000256" key="2">
    <source>
        <dbReference type="SAM" id="Phobius"/>
    </source>
</evidence>